<keyword evidence="4" id="KW-1185">Reference proteome</keyword>
<evidence type="ECO:0008006" key="5">
    <source>
        <dbReference type="Google" id="ProtNLM"/>
    </source>
</evidence>
<feature type="compositionally biased region" description="Basic and acidic residues" evidence="1">
    <location>
        <begin position="246"/>
        <end position="257"/>
    </location>
</feature>
<dbReference type="OrthoDB" id="1199048at2"/>
<feature type="region of interest" description="Disordered" evidence="1">
    <location>
        <begin position="238"/>
        <end position="264"/>
    </location>
</feature>
<evidence type="ECO:0000313" key="4">
    <source>
        <dbReference type="Proteomes" id="UP000443153"/>
    </source>
</evidence>
<proteinExistence type="predicted"/>
<dbReference type="EMBL" id="WKJH01000026">
    <property type="protein sequence ID" value="MRX65706.1"/>
    <property type="molecule type" value="Genomic_DNA"/>
</dbReference>
<keyword evidence="2" id="KW-0732">Signal</keyword>
<dbReference type="Proteomes" id="UP000443153">
    <property type="component" value="Unassembled WGS sequence"/>
</dbReference>
<organism evidence="3 4">
    <name type="scientific">Maribacter luteus</name>
    <dbReference type="NCBI Taxonomy" id="2594478"/>
    <lineage>
        <taxon>Bacteria</taxon>
        <taxon>Pseudomonadati</taxon>
        <taxon>Bacteroidota</taxon>
        <taxon>Flavobacteriia</taxon>
        <taxon>Flavobacteriales</taxon>
        <taxon>Flavobacteriaceae</taxon>
        <taxon>Maribacter</taxon>
    </lineage>
</organism>
<dbReference type="InterPro" id="IPR046111">
    <property type="entry name" value="DUF6048"/>
</dbReference>
<accession>A0A6I2MVK6</accession>
<evidence type="ECO:0000256" key="1">
    <source>
        <dbReference type="SAM" id="MobiDB-lite"/>
    </source>
</evidence>
<feature type="signal peptide" evidence="2">
    <location>
        <begin position="1"/>
        <end position="21"/>
    </location>
</feature>
<reference evidence="3 4" key="1">
    <citation type="submission" date="2019-11" db="EMBL/GenBank/DDBJ databases">
        <title>Maribacter lutea sp. nov., a marine bacterium isolated from intertidal sand.</title>
        <authorList>
            <person name="Liu A."/>
        </authorList>
    </citation>
    <scope>NUCLEOTIDE SEQUENCE [LARGE SCALE GENOMIC DNA]</scope>
    <source>
        <strain evidence="3 4">RZ05</strain>
    </source>
</reference>
<evidence type="ECO:0000313" key="3">
    <source>
        <dbReference type="EMBL" id="MRX65706.1"/>
    </source>
</evidence>
<gene>
    <name evidence="3" type="ORF">GJ691_16255</name>
</gene>
<dbReference type="RefSeq" id="WP_154368800.1">
    <property type="nucleotide sequence ID" value="NZ_CANMYZ010000009.1"/>
</dbReference>
<evidence type="ECO:0000256" key="2">
    <source>
        <dbReference type="SAM" id="SignalP"/>
    </source>
</evidence>
<name>A0A6I2MVK6_9FLAO</name>
<feature type="chain" id="PRO_5026059627" description="Outer membrane beta-barrel protein" evidence="2">
    <location>
        <begin position="22"/>
        <end position="264"/>
    </location>
</feature>
<protein>
    <recommendedName>
        <fullName evidence="5">Outer membrane beta-barrel protein</fullName>
    </recommendedName>
</protein>
<comment type="caution">
    <text evidence="3">The sequence shown here is derived from an EMBL/GenBank/DDBJ whole genome shotgun (WGS) entry which is preliminary data.</text>
</comment>
<dbReference type="Pfam" id="PF19515">
    <property type="entry name" value="DUF6048"/>
    <property type="match status" value="1"/>
</dbReference>
<sequence length="264" mass="30154">MLRYFTSLSLLLCVFAGWAQKEPIDLQPKDTVVHKQSYGLRVGVDLSRIIISQTSDDYKGLEIVGDYRLSQKLYLAAELGTEDKTKQEDLYNFTTSGSYLKAGIDYNTYENWYGMDNSIFIGGRLAFSSFSQTLNDYQYFNSDRYWYEDDFASGSDIAQEYDGLNAAWLEFVVGIKAELFKNLYLGGSARVGLLVSNKEDENFPNLFIPGFNKVTEDSKFGIGYNYSITYMIPLYKKANKPKKKKPEMEPRPERPEKPNNGPSN</sequence>
<dbReference type="AlphaFoldDB" id="A0A6I2MVK6"/>